<dbReference type="SFLD" id="SFLDG01129">
    <property type="entry name" value="C1.5:_HAD__Beta-PGM__Phosphata"/>
    <property type="match status" value="1"/>
</dbReference>
<dbReference type="RefSeq" id="WP_132016915.1">
    <property type="nucleotide sequence ID" value="NZ_SLUN01000043.1"/>
</dbReference>
<keyword evidence="1" id="KW-0378">Hydrolase</keyword>
<keyword evidence="3" id="KW-1185">Reference proteome</keyword>
<evidence type="ECO:0000313" key="3">
    <source>
        <dbReference type="Proteomes" id="UP000295008"/>
    </source>
</evidence>
<dbReference type="Gene3D" id="1.10.150.520">
    <property type="match status" value="1"/>
</dbReference>
<dbReference type="InterPro" id="IPR006439">
    <property type="entry name" value="HAD-SF_hydro_IA"/>
</dbReference>
<dbReference type="EMBL" id="SLUN01000043">
    <property type="protein sequence ID" value="TCL58291.1"/>
    <property type="molecule type" value="Genomic_DNA"/>
</dbReference>
<organism evidence="2 3">
    <name type="scientific">Hydrogenispora ethanolica</name>
    <dbReference type="NCBI Taxonomy" id="1082276"/>
    <lineage>
        <taxon>Bacteria</taxon>
        <taxon>Bacillati</taxon>
        <taxon>Bacillota</taxon>
        <taxon>Hydrogenispora</taxon>
    </lineage>
</organism>
<dbReference type="GO" id="GO:0016787">
    <property type="term" value="F:hydrolase activity"/>
    <property type="evidence" value="ECO:0007669"/>
    <property type="project" value="UniProtKB-KW"/>
</dbReference>
<comment type="caution">
    <text evidence="2">The sequence shown here is derived from an EMBL/GenBank/DDBJ whole genome shotgun (WGS) entry which is preliminary data.</text>
</comment>
<evidence type="ECO:0000256" key="1">
    <source>
        <dbReference type="ARBA" id="ARBA00022801"/>
    </source>
</evidence>
<name>A0A4R1QZ81_HYDET</name>
<dbReference type="PRINTS" id="PR00413">
    <property type="entry name" value="HADHALOGNASE"/>
</dbReference>
<dbReference type="Proteomes" id="UP000295008">
    <property type="component" value="Unassembled WGS sequence"/>
</dbReference>
<accession>A0A4R1QZ81</accession>
<dbReference type="SUPFAM" id="SSF56784">
    <property type="entry name" value="HAD-like"/>
    <property type="match status" value="1"/>
</dbReference>
<dbReference type="PANTHER" id="PTHR43316">
    <property type="entry name" value="HYDROLASE, HALOACID DELAHOGENASE-RELATED"/>
    <property type="match status" value="1"/>
</dbReference>
<sequence>MLDTILFDLDGTLLPLDLEKFIKIYFAEMRSSFRDLMDPEKLVKCIWTATEAMVKNVEERTNEVVFMEKFSQLIDGDLAVFQQRFSEFYDGGFLKTQESVLKSSVMHEAVCRLREKGYNLIIATNPLFPKEAIYHRIRWAGFEPSDFPYITSYERNHYCKPQPHFYQEVLREINKQPEQCLMVGNDVQEDLVALTTGMETYLITDHLIHRNDEPIQTTYQGTYEDFLGFVNQLESLKPVS</sequence>
<dbReference type="Pfam" id="PF00702">
    <property type="entry name" value="Hydrolase"/>
    <property type="match status" value="1"/>
</dbReference>
<dbReference type="PANTHER" id="PTHR43316:SF3">
    <property type="entry name" value="HALOACID DEHALOGENASE, TYPE II (AFU_ORTHOLOGUE AFUA_2G07750)-RELATED"/>
    <property type="match status" value="1"/>
</dbReference>
<gene>
    <name evidence="2" type="ORF">EDC14_104327</name>
</gene>
<dbReference type="SFLD" id="SFLDS00003">
    <property type="entry name" value="Haloacid_Dehalogenase"/>
    <property type="match status" value="1"/>
</dbReference>
<reference evidence="2 3" key="1">
    <citation type="submission" date="2019-03" db="EMBL/GenBank/DDBJ databases">
        <title>Genomic Encyclopedia of Type Strains, Phase IV (KMG-IV): sequencing the most valuable type-strain genomes for metagenomic binning, comparative biology and taxonomic classification.</title>
        <authorList>
            <person name="Goeker M."/>
        </authorList>
    </citation>
    <scope>NUCLEOTIDE SEQUENCE [LARGE SCALE GENOMIC DNA]</scope>
    <source>
        <strain evidence="2 3">LX-B</strain>
    </source>
</reference>
<evidence type="ECO:0000313" key="2">
    <source>
        <dbReference type="EMBL" id="TCL58291.1"/>
    </source>
</evidence>
<dbReference type="InterPro" id="IPR023214">
    <property type="entry name" value="HAD_sf"/>
</dbReference>
<dbReference type="InterPro" id="IPR036412">
    <property type="entry name" value="HAD-like_sf"/>
</dbReference>
<dbReference type="InterPro" id="IPR051540">
    <property type="entry name" value="S-2-haloacid_dehalogenase"/>
</dbReference>
<dbReference type="OrthoDB" id="9809962at2"/>
<protein>
    <submittedName>
        <fullName evidence="2">FMN phosphatase YigB (HAD superfamily)</fullName>
    </submittedName>
</protein>
<dbReference type="Gene3D" id="3.40.50.1000">
    <property type="entry name" value="HAD superfamily/HAD-like"/>
    <property type="match status" value="1"/>
</dbReference>
<proteinExistence type="predicted"/>
<dbReference type="AlphaFoldDB" id="A0A4R1QZ81"/>